<evidence type="ECO:0000256" key="8">
    <source>
        <dbReference type="ARBA" id="ARBA00023002"/>
    </source>
</evidence>
<dbReference type="EMBL" id="LCWF01000063">
    <property type="protein sequence ID" value="KKY24109.1"/>
    <property type="molecule type" value="Genomic_DNA"/>
</dbReference>
<feature type="active site" description="Proton acceptor" evidence="12">
    <location>
        <position position="219"/>
    </location>
</feature>
<evidence type="ECO:0000313" key="13">
    <source>
        <dbReference type="EMBL" id="KKY24109.1"/>
    </source>
</evidence>
<dbReference type="InterPro" id="IPR036291">
    <property type="entry name" value="NAD(P)-bd_dom_sf"/>
</dbReference>
<comment type="function">
    <text evidence="12">Component of the microsomal membrane bound fatty acid elongation system, which produces the 26-carbon very long-chain fatty acids (VLCFA) from palmitate. Catalyzes the reduction of the 3-ketoacyl-CoA intermediate that is formed in each cycle of fatty acid elongation. VLCFAs serve as precursors for ceramide and sphingolipids.</text>
</comment>
<keyword evidence="2 12" id="KW-0444">Lipid biosynthesis</keyword>
<dbReference type="GO" id="GO:0141040">
    <property type="term" value="F:very-long-chain 3-oxoacyl-CoA reductase activity"/>
    <property type="evidence" value="ECO:0007669"/>
    <property type="project" value="UniProtKB-EC"/>
</dbReference>
<dbReference type="PRINTS" id="PR00081">
    <property type="entry name" value="GDHRDH"/>
</dbReference>
<keyword evidence="5 12" id="KW-0276">Fatty acid metabolism</keyword>
<comment type="subcellular location">
    <subcellularLocation>
        <location evidence="12">Endoplasmic reticulum membrane</location>
        <topology evidence="12">Single-pass membrane protein</topology>
    </subcellularLocation>
</comment>
<comment type="caution">
    <text evidence="13">The sequence shown here is derived from an EMBL/GenBank/DDBJ whole genome shotgun (WGS) entry which is preliminary data.</text>
</comment>
<evidence type="ECO:0000256" key="7">
    <source>
        <dbReference type="ARBA" id="ARBA00022989"/>
    </source>
</evidence>
<dbReference type="GO" id="GO:0030148">
    <property type="term" value="P:sphingolipid biosynthetic process"/>
    <property type="evidence" value="ECO:0007669"/>
    <property type="project" value="EnsemblFungi"/>
</dbReference>
<evidence type="ECO:0000256" key="11">
    <source>
        <dbReference type="ARBA" id="ARBA00023160"/>
    </source>
</evidence>
<evidence type="ECO:0000256" key="9">
    <source>
        <dbReference type="ARBA" id="ARBA00023098"/>
    </source>
</evidence>
<evidence type="ECO:0000256" key="2">
    <source>
        <dbReference type="ARBA" id="ARBA00022516"/>
    </source>
</evidence>
<dbReference type="PROSITE" id="PS00061">
    <property type="entry name" value="ADH_SHORT"/>
    <property type="match status" value="1"/>
</dbReference>
<dbReference type="GO" id="GO:0042761">
    <property type="term" value="P:very long-chain fatty acid biosynthetic process"/>
    <property type="evidence" value="ECO:0007669"/>
    <property type="project" value="EnsemblFungi"/>
</dbReference>
<keyword evidence="11 12" id="KW-0275">Fatty acid biosynthesis</keyword>
<dbReference type="PANTHER" id="PTHR43086">
    <property type="entry name" value="VERY-LONG-CHAIN 3-OXOOACYL-COA REDUCTASE"/>
    <property type="match status" value="1"/>
</dbReference>
<evidence type="ECO:0000256" key="4">
    <source>
        <dbReference type="ARBA" id="ARBA00022824"/>
    </source>
</evidence>
<comment type="catalytic activity">
    <reaction evidence="12">
        <text>a very-long-chain (3R)-3-hydroxyacyl-CoA + NADP(+) = a very-long-chain 3-oxoacyl-CoA + NADPH + H(+)</text>
        <dbReference type="Rhea" id="RHEA:48680"/>
        <dbReference type="ChEBI" id="CHEBI:15378"/>
        <dbReference type="ChEBI" id="CHEBI:57783"/>
        <dbReference type="ChEBI" id="CHEBI:58349"/>
        <dbReference type="ChEBI" id="CHEBI:85440"/>
        <dbReference type="ChEBI" id="CHEBI:90725"/>
        <dbReference type="EC" id="1.1.1.330"/>
    </reaction>
</comment>
<dbReference type="Pfam" id="PF00106">
    <property type="entry name" value="adh_short"/>
    <property type="match status" value="1"/>
</dbReference>
<dbReference type="HAMAP" id="MF_03107">
    <property type="entry name" value="3_ketoreductase"/>
    <property type="match status" value="1"/>
</dbReference>
<keyword evidence="9 12" id="KW-0443">Lipid metabolism</keyword>
<evidence type="ECO:0000256" key="6">
    <source>
        <dbReference type="ARBA" id="ARBA00022857"/>
    </source>
</evidence>
<evidence type="ECO:0000313" key="14">
    <source>
        <dbReference type="Proteomes" id="UP000053317"/>
    </source>
</evidence>
<dbReference type="OrthoDB" id="5545019at2759"/>
<reference evidence="13 14" key="1">
    <citation type="submission" date="2015-05" db="EMBL/GenBank/DDBJ databases">
        <title>Distinctive expansion of gene families associated with plant cell wall degradation and secondary metabolism in the genomes of grapevine trunk pathogens.</title>
        <authorList>
            <person name="Lawrence D.P."/>
            <person name="Travadon R."/>
            <person name="Rolshausen P.E."/>
            <person name="Baumgartner K."/>
        </authorList>
    </citation>
    <scope>NUCLEOTIDE SEQUENCE [LARGE SCALE GENOMIC DNA]</scope>
    <source>
        <strain evidence="13">UCRPC4</strain>
    </source>
</reference>
<dbReference type="CDD" id="cd05356">
    <property type="entry name" value="17beta-HSD1_like_SDR_c"/>
    <property type="match status" value="1"/>
</dbReference>
<dbReference type="PANTHER" id="PTHR43086:SF2">
    <property type="entry name" value="HYDROXYSTEROID DEHYDROGENASE-LIKE PROTEIN 1"/>
    <property type="match status" value="1"/>
</dbReference>
<keyword evidence="10 12" id="KW-0472">Membrane</keyword>
<name>A0A0G2EP70_PHACM</name>
<comment type="pathway">
    <text evidence="1">Lipid metabolism; fatty acid biosynthesis.</text>
</comment>
<dbReference type="InterPro" id="IPR002347">
    <property type="entry name" value="SDR_fam"/>
</dbReference>
<dbReference type="InterPro" id="IPR027533">
    <property type="entry name" value="3_ketoreductase_fungal"/>
</dbReference>
<organism evidence="13 14">
    <name type="scientific">Phaeomoniella chlamydospora</name>
    <name type="common">Phaeoacremonium chlamydosporum</name>
    <dbReference type="NCBI Taxonomy" id="158046"/>
    <lineage>
        <taxon>Eukaryota</taxon>
        <taxon>Fungi</taxon>
        <taxon>Dikarya</taxon>
        <taxon>Ascomycota</taxon>
        <taxon>Pezizomycotina</taxon>
        <taxon>Eurotiomycetes</taxon>
        <taxon>Chaetothyriomycetidae</taxon>
        <taxon>Phaeomoniellales</taxon>
        <taxon>Phaeomoniellaceae</taxon>
        <taxon>Phaeomoniella</taxon>
    </lineage>
</organism>
<feature type="binding site" evidence="12">
    <location>
        <position position="206"/>
    </location>
    <ligand>
        <name>substrate</name>
    </ligand>
</feature>
<dbReference type="GO" id="GO:0045703">
    <property type="term" value="F:ketoreductase activity"/>
    <property type="evidence" value="ECO:0007669"/>
    <property type="project" value="UniProtKB-UniRule"/>
</dbReference>
<accession>A0A0G2EP70</accession>
<evidence type="ECO:0000256" key="10">
    <source>
        <dbReference type="ARBA" id="ARBA00023136"/>
    </source>
</evidence>
<keyword evidence="3 12" id="KW-0812">Transmembrane</keyword>
<dbReference type="SUPFAM" id="SSF51735">
    <property type="entry name" value="NAD(P)-binding Rossmann-fold domains"/>
    <property type="match status" value="1"/>
</dbReference>
<dbReference type="FunFam" id="3.40.50.720:FF:000317">
    <property type="entry name" value="Very-long-chain 3-oxoacyl-CoA reductase"/>
    <property type="match status" value="1"/>
</dbReference>
<keyword evidence="14" id="KW-1185">Reference proteome</keyword>
<dbReference type="PIRSF" id="PIRSF000126">
    <property type="entry name" value="11-beta-HSD1"/>
    <property type="match status" value="1"/>
</dbReference>
<dbReference type="Proteomes" id="UP000053317">
    <property type="component" value="Unassembled WGS sequence"/>
</dbReference>
<proteinExistence type="inferred from homology"/>
<dbReference type="UniPathway" id="UPA00094"/>
<evidence type="ECO:0000256" key="5">
    <source>
        <dbReference type="ARBA" id="ARBA00022832"/>
    </source>
</evidence>
<dbReference type="GO" id="GO:0005789">
    <property type="term" value="C:endoplasmic reticulum membrane"/>
    <property type="evidence" value="ECO:0007669"/>
    <property type="project" value="UniProtKB-SubCell"/>
</dbReference>
<dbReference type="InterPro" id="IPR020904">
    <property type="entry name" value="Sc_DH/Rdtase_CS"/>
</dbReference>
<evidence type="ECO:0000256" key="1">
    <source>
        <dbReference type="ARBA" id="ARBA00005194"/>
    </source>
</evidence>
<keyword evidence="4 12" id="KW-0256">Endoplasmic reticulum</keyword>
<protein>
    <recommendedName>
        <fullName evidence="12">Very-long-chain 3-oxoacyl-CoA reductase</fullName>
        <ecNumber evidence="12">1.1.1.330</ecNumber>
    </recommendedName>
    <alternativeName>
        <fullName evidence="12">3-ketoacyl-CoA reductase</fullName>
        <shortName evidence="12">3-ketoreductase</shortName>
        <shortName evidence="12">KAR</shortName>
    </alternativeName>
    <alternativeName>
        <fullName evidence="12">Microsomal beta-keto-reductase</fullName>
    </alternativeName>
</protein>
<gene>
    <name evidence="13" type="ORF">UCRPC4_g02575</name>
</gene>
<reference evidence="13 14" key="2">
    <citation type="submission" date="2015-05" db="EMBL/GenBank/DDBJ databases">
        <authorList>
            <person name="Morales-Cruz A."/>
            <person name="Amrine K.C."/>
            <person name="Cantu D."/>
        </authorList>
    </citation>
    <scope>NUCLEOTIDE SEQUENCE [LARGE SCALE GENOMIC DNA]</scope>
    <source>
        <strain evidence="13">UCRPC4</strain>
    </source>
</reference>
<dbReference type="GO" id="GO:0030497">
    <property type="term" value="P:fatty acid elongation"/>
    <property type="evidence" value="ECO:0007669"/>
    <property type="project" value="UniProtKB-UniRule"/>
</dbReference>
<dbReference type="Gene3D" id="3.40.50.720">
    <property type="entry name" value="NAD(P)-binding Rossmann-like Domain"/>
    <property type="match status" value="1"/>
</dbReference>
<sequence>MGGLQHDAATSTWQFCTGSTVQTAGLGLVATVGTLVLASKTLSFIRALLSIFVLPGKSLRSFGPKGSWALITGASDGIGKEYALQIARQGFNLLLVSRTTSKLHALANEITAANSAVRVETVAMDFSKNDPQDYTRLTAALRGKDVSILINNVGQSHSIPVPFAETPAEERDAIITINCTGTLKVTQLVLPGMVERKRGLILTMGSFGGVFPTPLLATYSGSKAFLQQWSTALAGEVAQYGVTVHFVHSYLVTSAMSKVRRASALIPSPRSFVQTTLSKIGRTGGSQGYAYSGSPWWSHALMLYGAKNLTSLFGRLALKLNYDMHLGIRKAALRKAERERQKAEASKSA</sequence>
<dbReference type="EC" id="1.1.1.330" evidence="12"/>
<keyword evidence="6 12" id="KW-0521">NADP</keyword>
<comment type="similarity">
    <text evidence="12">Belongs to the short-chain dehydrogenases/reductases (SDR) family.</text>
</comment>
<keyword evidence="7 12" id="KW-1133">Transmembrane helix</keyword>
<evidence type="ECO:0000256" key="12">
    <source>
        <dbReference type="HAMAP-Rule" id="MF_03107"/>
    </source>
</evidence>
<evidence type="ECO:0000256" key="3">
    <source>
        <dbReference type="ARBA" id="ARBA00022692"/>
    </source>
</evidence>
<dbReference type="AlphaFoldDB" id="A0A0G2EP70"/>
<keyword evidence="8 12" id="KW-0560">Oxidoreductase</keyword>